<organism evidence="1 2">
    <name type="scientific">Vibrio paracholerae</name>
    <dbReference type="NCBI Taxonomy" id="650003"/>
    <lineage>
        <taxon>Bacteria</taxon>
        <taxon>Pseudomonadati</taxon>
        <taxon>Pseudomonadota</taxon>
        <taxon>Gammaproteobacteria</taxon>
        <taxon>Vibrionales</taxon>
        <taxon>Vibrionaceae</taxon>
        <taxon>Vibrio</taxon>
    </lineage>
</organism>
<dbReference type="Proteomes" id="UP000252199">
    <property type="component" value="Unassembled WGS sequence"/>
</dbReference>
<dbReference type="AlphaFoldDB" id="A0ABD7FZZ1"/>
<accession>A0ABD7FZZ1</accession>
<reference evidence="1 2" key="1">
    <citation type="submission" date="2018-06" db="EMBL/GenBank/DDBJ databases">
        <title>Draft genome sequences of nine Vibrio sp. clinical isolates from across the United States representing the closest known relative of Vibrio cholerae.</title>
        <authorList>
            <person name="Islam M.T."/>
            <person name="Liang K."/>
            <person name="Im M.S."/>
            <person name="Winkjer J."/>
            <person name="Busby S."/>
            <person name="Batra D."/>
            <person name="Rowe L."/>
            <person name="Tarr C.L."/>
            <person name="Boucher Y."/>
        </authorList>
    </citation>
    <scope>NUCLEOTIDE SEQUENCE [LARGE SCALE GENOMIC DNA]</scope>
    <source>
        <strain evidence="1 2">2017V-1110</strain>
    </source>
</reference>
<evidence type="ECO:0000313" key="2">
    <source>
        <dbReference type="Proteomes" id="UP000252199"/>
    </source>
</evidence>
<proteinExistence type="predicted"/>
<protein>
    <submittedName>
        <fullName evidence="1">Uncharacterized protein</fullName>
    </submittedName>
</protein>
<sequence>MKLQRCWLRSFTPITVFIYAHGDELTCRLPATPSSLDIKVANNEIFRHSDLNFLPLVTARQQSHPHQPLAEPPF</sequence>
<evidence type="ECO:0000313" key="1">
    <source>
        <dbReference type="EMBL" id="RBM72262.1"/>
    </source>
</evidence>
<comment type="caution">
    <text evidence="1">The sequence shown here is derived from an EMBL/GenBank/DDBJ whole genome shotgun (WGS) entry which is preliminary data.</text>
</comment>
<dbReference type="EMBL" id="QKKU01000007">
    <property type="protein sequence ID" value="RBM72262.1"/>
    <property type="molecule type" value="Genomic_DNA"/>
</dbReference>
<gene>
    <name evidence="1" type="ORF">DLR72_01215</name>
</gene>
<name>A0ABD7FZZ1_9VIBR</name>